<keyword evidence="2" id="KW-0132">Cell division</keyword>
<evidence type="ECO:0000256" key="6">
    <source>
        <dbReference type="ARBA" id="ARBA00023242"/>
    </source>
</evidence>
<dbReference type="GO" id="GO:0006281">
    <property type="term" value="P:DNA repair"/>
    <property type="evidence" value="ECO:0007669"/>
    <property type="project" value="UniProtKB-KW"/>
</dbReference>
<dbReference type="InterPro" id="IPR039776">
    <property type="entry name" value="Pds5"/>
</dbReference>
<proteinExistence type="predicted"/>
<dbReference type="GO" id="GO:0007064">
    <property type="term" value="P:mitotic sister chromatid cohesion"/>
    <property type="evidence" value="ECO:0007669"/>
    <property type="project" value="InterPro"/>
</dbReference>
<dbReference type="SUPFAM" id="SSF48371">
    <property type="entry name" value="ARM repeat"/>
    <property type="match status" value="1"/>
</dbReference>
<keyword evidence="9" id="KW-1185">Reference proteome</keyword>
<keyword evidence="5" id="KW-0234">DNA repair</keyword>
<dbReference type="PANTHER" id="PTHR12663">
    <property type="entry name" value="ANDROGEN INDUCED INHIBITOR OF PROLIFERATION AS3 / PDS5-RELATED"/>
    <property type="match status" value="1"/>
</dbReference>
<dbReference type="InterPro" id="IPR011989">
    <property type="entry name" value="ARM-like"/>
</dbReference>
<evidence type="ECO:0000256" key="1">
    <source>
        <dbReference type="ARBA" id="ARBA00004123"/>
    </source>
</evidence>
<sequence>MLLVVIPSLIEELSADQVDVRLKAVNLVGKLFALPEHHVAQKFHDLFWNPFGRESLEIITSVEGRLLDFDDRVRMRAVIVACDICSSNLKRDPLKLMAEATERLRDKKISVKKRALQKLMEIYQTYCKKYCEENMETIDHFEEIPCEIWMLCYDKECKEFRPQNMELVLSDNLFPEHLSVVERTMHWIHIFSLFSSLHEKALDTILIQKRRMQNEMKNYLALPKKSTE</sequence>
<keyword evidence="6" id="KW-0539">Nucleus</keyword>
<keyword evidence="3" id="KW-0227">DNA damage</keyword>
<evidence type="ECO:0000256" key="7">
    <source>
        <dbReference type="ARBA" id="ARBA00023306"/>
    </source>
</evidence>
<evidence type="ECO:0000313" key="8">
    <source>
        <dbReference type="EMBL" id="KAI5435193.1"/>
    </source>
</evidence>
<dbReference type="Pfam" id="PF20168">
    <property type="entry name" value="PDS5"/>
    <property type="match status" value="2"/>
</dbReference>
<dbReference type="Gramene" id="Psat02G0185600-T1">
    <property type="protein sequence ID" value="KAI5435193.1"/>
    <property type="gene ID" value="KIW84_021856"/>
</dbReference>
<dbReference type="GO" id="GO:0035825">
    <property type="term" value="P:homologous recombination"/>
    <property type="evidence" value="ECO:0007669"/>
    <property type="project" value="UniProtKB-ARBA"/>
</dbReference>
<dbReference type="GO" id="GO:0051301">
    <property type="term" value="P:cell division"/>
    <property type="evidence" value="ECO:0007669"/>
    <property type="project" value="UniProtKB-KW"/>
</dbReference>
<keyword evidence="4" id="KW-0498">Mitosis</keyword>
<keyword evidence="7" id="KW-0131">Cell cycle</keyword>
<dbReference type="EMBL" id="JAMSHJ010000002">
    <property type="protein sequence ID" value="KAI5435193.1"/>
    <property type="molecule type" value="Genomic_DNA"/>
</dbReference>
<dbReference type="InterPro" id="IPR016024">
    <property type="entry name" value="ARM-type_fold"/>
</dbReference>
<reference evidence="8 9" key="1">
    <citation type="journal article" date="2022" name="Nat. Genet.">
        <title>Improved pea reference genome and pan-genome highlight genomic features and evolutionary characteristics.</title>
        <authorList>
            <person name="Yang T."/>
            <person name="Liu R."/>
            <person name="Luo Y."/>
            <person name="Hu S."/>
            <person name="Wang D."/>
            <person name="Wang C."/>
            <person name="Pandey M.K."/>
            <person name="Ge S."/>
            <person name="Xu Q."/>
            <person name="Li N."/>
            <person name="Li G."/>
            <person name="Huang Y."/>
            <person name="Saxena R.K."/>
            <person name="Ji Y."/>
            <person name="Li M."/>
            <person name="Yan X."/>
            <person name="He Y."/>
            <person name="Liu Y."/>
            <person name="Wang X."/>
            <person name="Xiang C."/>
            <person name="Varshney R.K."/>
            <person name="Ding H."/>
            <person name="Gao S."/>
            <person name="Zong X."/>
        </authorList>
    </citation>
    <scope>NUCLEOTIDE SEQUENCE [LARGE SCALE GENOMIC DNA]</scope>
    <source>
        <strain evidence="8 9">cv. Zhongwan 6</strain>
    </source>
</reference>
<evidence type="ECO:0000313" key="9">
    <source>
        <dbReference type="Proteomes" id="UP001058974"/>
    </source>
</evidence>
<dbReference type="GO" id="GO:0005634">
    <property type="term" value="C:nucleus"/>
    <property type="evidence" value="ECO:0007669"/>
    <property type="project" value="UniProtKB-SubCell"/>
</dbReference>
<dbReference type="PANTHER" id="PTHR12663:SF50">
    <property type="entry name" value="SISTER CHROMATID COHESION PROTEIN PDS5 HOMOLOG B"/>
    <property type="match status" value="1"/>
</dbReference>
<dbReference type="Proteomes" id="UP001058974">
    <property type="component" value="Chromosome 2"/>
</dbReference>
<organism evidence="8 9">
    <name type="scientific">Pisum sativum</name>
    <name type="common">Garden pea</name>
    <name type="synonym">Lathyrus oleraceus</name>
    <dbReference type="NCBI Taxonomy" id="3888"/>
    <lineage>
        <taxon>Eukaryota</taxon>
        <taxon>Viridiplantae</taxon>
        <taxon>Streptophyta</taxon>
        <taxon>Embryophyta</taxon>
        <taxon>Tracheophyta</taxon>
        <taxon>Spermatophyta</taxon>
        <taxon>Magnoliopsida</taxon>
        <taxon>eudicotyledons</taxon>
        <taxon>Gunneridae</taxon>
        <taxon>Pentapetalae</taxon>
        <taxon>rosids</taxon>
        <taxon>fabids</taxon>
        <taxon>Fabales</taxon>
        <taxon>Fabaceae</taxon>
        <taxon>Papilionoideae</taxon>
        <taxon>50 kb inversion clade</taxon>
        <taxon>NPAAA clade</taxon>
        <taxon>Hologalegina</taxon>
        <taxon>IRL clade</taxon>
        <taxon>Fabeae</taxon>
        <taxon>Lathyrus</taxon>
    </lineage>
</organism>
<dbReference type="GO" id="GO:0000785">
    <property type="term" value="C:chromatin"/>
    <property type="evidence" value="ECO:0007669"/>
    <property type="project" value="TreeGrafter"/>
</dbReference>
<gene>
    <name evidence="8" type="ORF">KIW84_021856</name>
</gene>
<evidence type="ECO:0000256" key="5">
    <source>
        <dbReference type="ARBA" id="ARBA00023204"/>
    </source>
</evidence>
<dbReference type="Gene3D" id="1.25.10.10">
    <property type="entry name" value="Leucine-rich Repeat Variant"/>
    <property type="match status" value="1"/>
</dbReference>
<evidence type="ECO:0000256" key="3">
    <source>
        <dbReference type="ARBA" id="ARBA00022763"/>
    </source>
</evidence>
<protein>
    <submittedName>
        <fullName evidence="8">Uncharacterized protein</fullName>
    </submittedName>
</protein>
<name>A0A9D4Y8Y8_PEA</name>
<dbReference type="AlphaFoldDB" id="A0A9D4Y8Y8"/>
<evidence type="ECO:0000256" key="4">
    <source>
        <dbReference type="ARBA" id="ARBA00022776"/>
    </source>
</evidence>
<accession>A0A9D4Y8Y8</accession>
<comment type="caution">
    <text evidence="8">The sequence shown here is derived from an EMBL/GenBank/DDBJ whole genome shotgun (WGS) entry which is preliminary data.</text>
</comment>
<evidence type="ECO:0000256" key="2">
    <source>
        <dbReference type="ARBA" id="ARBA00022618"/>
    </source>
</evidence>
<comment type="subcellular location">
    <subcellularLocation>
        <location evidence="1">Nucleus</location>
    </subcellularLocation>
</comment>